<comment type="cofactor">
    <cofactor evidence="10">
        <name>[2Fe-2S] cluster</name>
        <dbReference type="ChEBI" id="CHEBI:190135"/>
    </cofactor>
    <text evidence="10">Binds 1 [2Fe-2S] cluster per subunit.</text>
</comment>
<evidence type="ECO:0000256" key="9">
    <source>
        <dbReference type="ARBA" id="ARBA00034078"/>
    </source>
</evidence>
<dbReference type="Pfam" id="PF10418">
    <property type="entry name" value="DHODB_Fe-S_bind"/>
    <property type="match status" value="1"/>
</dbReference>
<dbReference type="GO" id="GO:0050660">
    <property type="term" value="F:flavin adenine dinucleotide binding"/>
    <property type="evidence" value="ECO:0007669"/>
    <property type="project" value="InterPro"/>
</dbReference>
<evidence type="ECO:0000256" key="7">
    <source>
        <dbReference type="ARBA" id="ARBA00023004"/>
    </source>
</evidence>
<keyword evidence="2" id="KW-0285">Flavoprotein</keyword>
<evidence type="ECO:0000256" key="5">
    <source>
        <dbReference type="ARBA" id="ARBA00022827"/>
    </source>
</evidence>
<reference evidence="12 13" key="1">
    <citation type="submission" date="2019-01" db="EMBL/GenBank/DDBJ databases">
        <title>Insights into ecological role of a new deltaproteobacterial order Candidatus Sinidesulfobacterales (Sva0485) by metagenomics and metatranscriptomics.</title>
        <authorList>
            <person name="Tan S."/>
            <person name="Liu J."/>
            <person name="Fang Y."/>
            <person name="Hedlund B."/>
            <person name="Lian Z.-H."/>
            <person name="Huang L.-Y."/>
            <person name="Li J.-T."/>
            <person name="Huang L.-N."/>
            <person name="Li W.-J."/>
            <person name="Jiang H.-C."/>
            <person name="Dong H.-L."/>
            <person name="Shu W.-S."/>
        </authorList>
    </citation>
    <scope>NUCLEOTIDE SEQUENCE [LARGE SCALE GENOMIC DNA]</scope>
    <source>
        <strain evidence="12">AP4</strain>
    </source>
</reference>
<dbReference type="InterPro" id="IPR001709">
    <property type="entry name" value="Flavoprot_Pyr_Nucl_cyt_Rdtase"/>
</dbReference>
<dbReference type="GO" id="GO:0046872">
    <property type="term" value="F:metal ion binding"/>
    <property type="evidence" value="ECO:0007669"/>
    <property type="project" value="UniProtKB-KW"/>
</dbReference>
<dbReference type="InterPro" id="IPR012165">
    <property type="entry name" value="Cyt_c3_hydrogenase_gsu"/>
</dbReference>
<accession>A0A520XEY0</accession>
<feature type="binding site" evidence="10">
    <location>
        <position position="248"/>
    </location>
    <ligand>
        <name>[2Fe-2S] cluster</name>
        <dbReference type="ChEBI" id="CHEBI:190135"/>
    </ligand>
</feature>
<dbReference type="GO" id="GO:0006221">
    <property type="term" value="P:pyrimidine nucleotide biosynthetic process"/>
    <property type="evidence" value="ECO:0007669"/>
    <property type="project" value="InterPro"/>
</dbReference>
<dbReference type="GO" id="GO:0051537">
    <property type="term" value="F:2 iron, 2 sulfur cluster binding"/>
    <property type="evidence" value="ECO:0007669"/>
    <property type="project" value="UniProtKB-KW"/>
</dbReference>
<organism evidence="12 13">
    <name type="scientific">Candidatus Acidulodesulfobacterium acidiphilum</name>
    <dbReference type="NCBI Taxonomy" id="2597224"/>
    <lineage>
        <taxon>Bacteria</taxon>
        <taxon>Deltaproteobacteria</taxon>
        <taxon>Candidatus Acidulodesulfobacterales</taxon>
        <taxon>Candidatus Acidulodesulfobacterium</taxon>
    </lineage>
</organism>
<dbReference type="PANTHER" id="PTHR43513:SF1">
    <property type="entry name" value="ANAEROBIC SULFITE REDUCTASE SUBUNIT B"/>
    <property type="match status" value="1"/>
</dbReference>
<feature type="binding site" evidence="10">
    <location>
        <position position="240"/>
    </location>
    <ligand>
        <name>[2Fe-2S] cluster</name>
        <dbReference type="ChEBI" id="CHEBI:190135"/>
    </ligand>
</feature>
<dbReference type="PRINTS" id="PR00406">
    <property type="entry name" value="CYTB5RDTASE"/>
</dbReference>
<dbReference type="Pfam" id="PF00175">
    <property type="entry name" value="NAD_binding_1"/>
    <property type="match status" value="1"/>
</dbReference>
<proteinExistence type="predicted"/>
<comment type="cofactor">
    <cofactor evidence="9">
        <name>[2Fe-2S] cluster</name>
        <dbReference type="ChEBI" id="CHEBI:190135"/>
    </cofactor>
</comment>
<evidence type="ECO:0000256" key="8">
    <source>
        <dbReference type="ARBA" id="ARBA00023014"/>
    </source>
</evidence>
<feature type="binding site" evidence="10">
    <location>
        <position position="256"/>
    </location>
    <ligand>
        <name>[2Fe-2S] cluster</name>
        <dbReference type="ChEBI" id="CHEBI:190135"/>
    </ligand>
</feature>
<dbReference type="PRINTS" id="PR00371">
    <property type="entry name" value="FPNCR"/>
</dbReference>
<dbReference type="InterPro" id="IPR001433">
    <property type="entry name" value="OxRdtase_FAD/NAD-bd"/>
</dbReference>
<dbReference type="PIRSF" id="PIRSF006816">
    <property type="entry name" value="Cyc3_hyd_g"/>
    <property type="match status" value="1"/>
</dbReference>
<dbReference type="GO" id="GO:0016491">
    <property type="term" value="F:oxidoreductase activity"/>
    <property type="evidence" value="ECO:0007669"/>
    <property type="project" value="InterPro"/>
</dbReference>
<dbReference type="AlphaFoldDB" id="A0A520XEY0"/>
<dbReference type="Gene3D" id="3.40.50.80">
    <property type="entry name" value="Nucleotide-binding domain of ferredoxin-NADP reductase (FNR) module"/>
    <property type="match status" value="1"/>
</dbReference>
<evidence type="ECO:0000313" key="13">
    <source>
        <dbReference type="Proteomes" id="UP000322454"/>
    </source>
</evidence>
<keyword evidence="3 10" id="KW-0001">2Fe-2S</keyword>
<dbReference type="InterPro" id="IPR039261">
    <property type="entry name" value="FNR_nucleotide-bd"/>
</dbReference>
<evidence type="ECO:0000259" key="11">
    <source>
        <dbReference type="PROSITE" id="PS51384"/>
    </source>
</evidence>
<keyword evidence="1" id="KW-0813">Transport</keyword>
<keyword evidence="5" id="KW-0274">FAD</keyword>
<dbReference type="InterPro" id="IPR017927">
    <property type="entry name" value="FAD-bd_FR_type"/>
</dbReference>
<comment type="caution">
    <text evidence="12">The sequence shown here is derived from an EMBL/GenBank/DDBJ whole genome shotgun (WGS) entry which is preliminary data.</text>
</comment>
<keyword evidence="6" id="KW-0249">Electron transport</keyword>
<keyword evidence="4 10" id="KW-0479">Metal-binding</keyword>
<dbReference type="InterPro" id="IPR019480">
    <property type="entry name" value="Dihydroorotate_DH_Fe-S-bd"/>
</dbReference>
<dbReference type="Proteomes" id="UP000322454">
    <property type="component" value="Unassembled WGS sequence"/>
</dbReference>
<dbReference type="InterPro" id="IPR017938">
    <property type="entry name" value="Riboflavin_synthase-like_b-brl"/>
</dbReference>
<dbReference type="Gene3D" id="2.10.240.10">
    <property type="entry name" value="Dihydroorotate dehydrogenase, electron transfer subunit"/>
    <property type="match status" value="1"/>
</dbReference>
<feature type="binding site" evidence="10">
    <location>
        <position position="245"/>
    </location>
    <ligand>
        <name>[2Fe-2S] cluster</name>
        <dbReference type="ChEBI" id="CHEBI:190135"/>
    </ligand>
</feature>
<evidence type="ECO:0000256" key="2">
    <source>
        <dbReference type="ARBA" id="ARBA00022630"/>
    </source>
</evidence>
<dbReference type="CDD" id="cd06221">
    <property type="entry name" value="sulfite_reductase_like"/>
    <property type="match status" value="1"/>
</dbReference>
<dbReference type="SUPFAM" id="SSF52343">
    <property type="entry name" value="Ferredoxin reductase-like, C-terminal NADP-linked domain"/>
    <property type="match status" value="1"/>
</dbReference>
<dbReference type="InterPro" id="IPR050353">
    <property type="entry name" value="PyrK_electron_transfer"/>
</dbReference>
<evidence type="ECO:0000256" key="1">
    <source>
        <dbReference type="ARBA" id="ARBA00022448"/>
    </source>
</evidence>
<feature type="domain" description="FAD-binding FR-type" evidence="11">
    <location>
        <begin position="5"/>
        <end position="101"/>
    </location>
</feature>
<evidence type="ECO:0000256" key="10">
    <source>
        <dbReference type="PIRSR" id="PIRSR006816-2"/>
    </source>
</evidence>
<name>A0A520XEY0_9DELT</name>
<dbReference type="InterPro" id="IPR037117">
    <property type="entry name" value="Dihydroorotate_DH_ele_sf"/>
</dbReference>
<dbReference type="EMBL" id="SHMQ01000006">
    <property type="protein sequence ID" value="RZV39749.1"/>
    <property type="molecule type" value="Genomic_DNA"/>
</dbReference>
<evidence type="ECO:0000256" key="4">
    <source>
        <dbReference type="ARBA" id="ARBA00022723"/>
    </source>
</evidence>
<evidence type="ECO:0000256" key="3">
    <source>
        <dbReference type="ARBA" id="ARBA00022714"/>
    </source>
</evidence>
<keyword evidence="8 10" id="KW-0411">Iron-sulfur</keyword>
<dbReference type="Gene3D" id="2.40.30.10">
    <property type="entry name" value="Translation factors"/>
    <property type="match status" value="1"/>
</dbReference>
<keyword evidence="7 10" id="KW-0408">Iron</keyword>
<dbReference type="PROSITE" id="PS51384">
    <property type="entry name" value="FAD_FR"/>
    <property type="match status" value="1"/>
</dbReference>
<dbReference type="SUPFAM" id="SSF63380">
    <property type="entry name" value="Riboflavin synthase domain-like"/>
    <property type="match status" value="1"/>
</dbReference>
<evidence type="ECO:0000256" key="6">
    <source>
        <dbReference type="ARBA" id="ARBA00022982"/>
    </source>
</evidence>
<dbReference type="PANTHER" id="PTHR43513">
    <property type="entry name" value="DIHYDROOROTATE DEHYDROGENASE B (NAD(+)), ELECTRON TRANSFER SUBUNIT"/>
    <property type="match status" value="1"/>
</dbReference>
<sequence length="274" mass="30373">MENIYLPKLAEIKEIIQETADTKTIRLTIDGKSIDFLPGQFGEFSLIGEGESTFGFSSSPLRKEYFEFSFRTSGRATTGINGLNEGDKIAFRGPYGNYFDTSKMHGKDIVFVGGGIGMAPVKSIMEYCLDERDKYGKITILYGARTVGDLLYKNIFDEWKNHKDTEFVVTVDPGGETPDWKGKVGFVPTILEQLPLKGENSIAVVCGPPIMIKFALKTLEEKMGFSKENIITTLENRMKCGLGKCGRCNVGSVYVCKDGPVFTAKELESLPNDF</sequence>
<protein>
    <submittedName>
        <fullName evidence="12">Heterodisulfide reductase subunit F</fullName>
    </submittedName>
</protein>
<evidence type="ECO:0000313" key="12">
    <source>
        <dbReference type="EMBL" id="RZV39749.1"/>
    </source>
</evidence>
<gene>
    <name evidence="12" type="ORF">EVJ48_03435</name>
</gene>